<keyword evidence="3" id="KW-1185">Reference proteome</keyword>
<organism evidence="2 3">
    <name type="scientific">Steinernema carpocapsae</name>
    <name type="common">Entomopathogenic nematode</name>
    <dbReference type="NCBI Taxonomy" id="34508"/>
    <lineage>
        <taxon>Eukaryota</taxon>
        <taxon>Metazoa</taxon>
        <taxon>Ecdysozoa</taxon>
        <taxon>Nematoda</taxon>
        <taxon>Chromadorea</taxon>
        <taxon>Rhabditida</taxon>
        <taxon>Tylenchina</taxon>
        <taxon>Panagrolaimomorpha</taxon>
        <taxon>Strongyloidoidea</taxon>
        <taxon>Steinernematidae</taxon>
        <taxon>Steinernema</taxon>
    </lineage>
</organism>
<sequence>MVLGMKLTLFLVVTFAVASLAQLQIFSEELRKEQQRYNKLPTICGLDLENEIVKQCTPEGRPWPCYKRFPHIALAETSILSANLRCCEEKCDPQIIQMMICCGGRRSCYDVCYSAYDAKNTKVAEEIEE</sequence>
<dbReference type="EMBL" id="AZBU02000001">
    <property type="protein sequence ID" value="TMS32600.1"/>
    <property type="molecule type" value="Genomic_DNA"/>
</dbReference>
<evidence type="ECO:0008006" key="4">
    <source>
        <dbReference type="Google" id="ProtNLM"/>
    </source>
</evidence>
<gene>
    <name evidence="2" type="ORF">L596_000419</name>
</gene>
<reference evidence="2 3" key="1">
    <citation type="journal article" date="2015" name="Genome Biol.">
        <title>Comparative genomics of Steinernema reveals deeply conserved gene regulatory networks.</title>
        <authorList>
            <person name="Dillman A.R."/>
            <person name="Macchietto M."/>
            <person name="Porter C.F."/>
            <person name="Rogers A."/>
            <person name="Williams B."/>
            <person name="Antoshechkin I."/>
            <person name="Lee M.M."/>
            <person name="Goodwin Z."/>
            <person name="Lu X."/>
            <person name="Lewis E.E."/>
            <person name="Goodrich-Blair H."/>
            <person name="Stock S.P."/>
            <person name="Adams B.J."/>
            <person name="Sternberg P.W."/>
            <person name="Mortazavi A."/>
        </authorList>
    </citation>
    <scope>NUCLEOTIDE SEQUENCE [LARGE SCALE GENOMIC DNA]</scope>
    <source>
        <strain evidence="2 3">ALL</strain>
    </source>
</reference>
<proteinExistence type="predicted"/>
<evidence type="ECO:0000313" key="3">
    <source>
        <dbReference type="Proteomes" id="UP000298663"/>
    </source>
</evidence>
<comment type="caution">
    <text evidence="2">The sequence shown here is derived from an EMBL/GenBank/DDBJ whole genome shotgun (WGS) entry which is preliminary data.</text>
</comment>
<accession>A0A4U8UHZ9</accession>
<evidence type="ECO:0000313" key="2">
    <source>
        <dbReference type="EMBL" id="TMS32600.1"/>
    </source>
</evidence>
<dbReference type="Proteomes" id="UP000298663">
    <property type="component" value="Unassembled WGS sequence"/>
</dbReference>
<feature type="chain" id="PRO_5020649259" description="WAP domain-containing protein" evidence="1">
    <location>
        <begin position="24"/>
        <end position="129"/>
    </location>
</feature>
<protein>
    <recommendedName>
        <fullName evidence="4">WAP domain-containing protein</fullName>
    </recommendedName>
</protein>
<name>A0A4U8UHZ9_STECR</name>
<feature type="signal peptide" evidence="1">
    <location>
        <begin position="1"/>
        <end position="23"/>
    </location>
</feature>
<dbReference type="AlphaFoldDB" id="A0A4U8UHZ9"/>
<evidence type="ECO:0000256" key="1">
    <source>
        <dbReference type="SAM" id="SignalP"/>
    </source>
</evidence>
<reference evidence="2 3" key="2">
    <citation type="journal article" date="2019" name="G3 (Bethesda)">
        <title>Hybrid Assembly of the Genome of the Entomopathogenic Nematode Steinernema carpocapsae Identifies the X-Chromosome.</title>
        <authorList>
            <person name="Serra L."/>
            <person name="Macchietto M."/>
            <person name="Macias-Munoz A."/>
            <person name="McGill C.J."/>
            <person name="Rodriguez I.M."/>
            <person name="Rodriguez B."/>
            <person name="Murad R."/>
            <person name="Mortazavi A."/>
        </authorList>
    </citation>
    <scope>NUCLEOTIDE SEQUENCE [LARGE SCALE GENOMIC DNA]</scope>
    <source>
        <strain evidence="2 3">ALL</strain>
    </source>
</reference>
<keyword evidence="1" id="KW-0732">Signal</keyword>